<protein>
    <submittedName>
        <fullName evidence="2">Putative serine/threonine-kinase GCN2-like protein</fullName>
    </submittedName>
</protein>
<proteinExistence type="predicted"/>
<dbReference type="AlphaFoldDB" id="A0A392R4R1"/>
<accession>A0A392R4R1</accession>
<dbReference type="EMBL" id="LXQA010185560">
    <property type="protein sequence ID" value="MCI31227.1"/>
    <property type="molecule type" value="Genomic_DNA"/>
</dbReference>
<name>A0A392R4R1_9FABA</name>
<comment type="caution">
    <text evidence="2">The sequence shown here is derived from an EMBL/GenBank/DDBJ whole genome shotgun (WGS) entry which is preliminary data.</text>
</comment>
<evidence type="ECO:0000256" key="1">
    <source>
        <dbReference type="SAM" id="MobiDB-lite"/>
    </source>
</evidence>
<organism evidence="2 3">
    <name type="scientific">Trifolium medium</name>
    <dbReference type="NCBI Taxonomy" id="97028"/>
    <lineage>
        <taxon>Eukaryota</taxon>
        <taxon>Viridiplantae</taxon>
        <taxon>Streptophyta</taxon>
        <taxon>Embryophyta</taxon>
        <taxon>Tracheophyta</taxon>
        <taxon>Spermatophyta</taxon>
        <taxon>Magnoliopsida</taxon>
        <taxon>eudicotyledons</taxon>
        <taxon>Gunneridae</taxon>
        <taxon>Pentapetalae</taxon>
        <taxon>rosids</taxon>
        <taxon>fabids</taxon>
        <taxon>Fabales</taxon>
        <taxon>Fabaceae</taxon>
        <taxon>Papilionoideae</taxon>
        <taxon>50 kb inversion clade</taxon>
        <taxon>NPAAA clade</taxon>
        <taxon>Hologalegina</taxon>
        <taxon>IRL clade</taxon>
        <taxon>Trifolieae</taxon>
        <taxon>Trifolium</taxon>
    </lineage>
</organism>
<keyword evidence="3" id="KW-1185">Reference proteome</keyword>
<keyword evidence="2" id="KW-0808">Transferase</keyword>
<evidence type="ECO:0000313" key="2">
    <source>
        <dbReference type="EMBL" id="MCI31227.1"/>
    </source>
</evidence>
<feature type="region of interest" description="Disordered" evidence="1">
    <location>
        <begin position="96"/>
        <end position="118"/>
    </location>
</feature>
<feature type="region of interest" description="Disordered" evidence="1">
    <location>
        <begin position="39"/>
        <end position="68"/>
    </location>
</feature>
<reference evidence="2 3" key="1">
    <citation type="journal article" date="2018" name="Front. Plant Sci.">
        <title>Red Clover (Trifolium pratense) and Zigzag Clover (T. medium) - A Picture of Genomic Similarities and Differences.</title>
        <authorList>
            <person name="Dluhosova J."/>
            <person name="Istvanek J."/>
            <person name="Nedelnik J."/>
            <person name="Repkova J."/>
        </authorList>
    </citation>
    <scope>NUCLEOTIDE SEQUENCE [LARGE SCALE GENOMIC DNA]</scope>
    <source>
        <strain evidence="3">cv. 10/8</strain>
        <tissue evidence="2">Leaf</tissue>
    </source>
</reference>
<feature type="compositionally biased region" description="Basic and acidic residues" evidence="1">
    <location>
        <begin position="47"/>
        <end position="64"/>
    </location>
</feature>
<dbReference type="Proteomes" id="UP000265520">
    <property type="component" value="Unassembled WGS sequence"/>
</dbReference>
<keyword evidence="2" id="KW-0418">Kinase</keyword>
<sequence length="118" mass="12996">MTSSNKNRSFVYGFIDLFSGYGESWNWSFGIDETAVKSSSLPSSKLDASKPRIEAREKKSDSKENPSILQELPAKLDTVGEVSEDSNNCLSLIRSSSSSRSLMDDFVGEANEGEKEVM</sequence>
<evidence type="ECO:0000313" key="3">
    <source>
        <dbReference type="Proteomes" id="UP000265520"/>
    </source>
</evidence>
<dbReference type="GO" id="GO:0016301">
    <property type="term" value="F:kinase activity"/>
    <property type="evidence" value="ECO:0007669"/>
    <property type="project" value="UniProtKB-KW"/>
</dbReference>